<dbReference type="PANTHER" id="PTHR13789:SF318">
    <property type="entry name" value="GERANYLGERANYL DIPHOSPHATE REDUCTASE"/>
    <property type="match status" value="1"/>
</dbReference>
<reference evidence="7 8" key="1">
    <citation type="journal article" date="2014" name="Antonie Van Leeuwenhoek">
        <title>Hyphomonas beringensis sp. nov. and Hyphomonas chukchiensis sp. nov., isolated from surface seawater of the Bering Sea and Chukchi Sea.</title>
        <authorList>
            <person name="Li C."/>
            <person name="Lai Q."/>
            <person name="Li G."/>
            <person name="Dong C."/>
            <person name="Wang J."/>
            <person name="Liao Y."/>
            <person name="Shao Z."/>
        </authorList>
    </citation>
    <scope>NUCLEOTIDE SEQUENCE [LARGE SCALE GENOMIC DNA]</scope>
    <source>
        <strain evidence="7 8">MHS-2</strain>
    </source>
</reference>
<dbReference type="GO" id="GO:0004497">
    <property type="term" value="F:monooxygenase activity"/>
    <property type="evidence" value="ECO:0007669"/>
    <property type="project" value="UniProtKB-KW"/>
</dbReference>
<dbReference type="InterPro" id="IPR050493">
    <property type="entry name" value="FAD-dep_Monooxygenase_BioMet"/>
</dbReference>
<evidence type="ECO:0000256" key="4">
    <source>
        <dbReference type="ARBA" id="ARBA00023002"/>
    </source>
</evidence>
<feature type="domain" description="FAD-binding" evidence="6">
    <location>
        <begin position="2"/>
        <end position="342"/>
    </location>
</feature>
<dbReference type="STRING" id="1280950.HJO_05480"/>
<keyword evidence="4" id="KW-0560">Oxidoreductase</keyword>
<accession>A0A059FRY9</accession>
<keyword evidence="3" id="KW-0274">FAD</keyword>
<dbReference type="SUPFAM" id="SSF51905">
    <property type="entry name" value="FAD/NAD(P)-binding domain"/>
    <property type="match status" value="1"/>
</dbReference>
<dbReference type="Pfam" id="PF01494">
    <property type="entry name" value="FAD_binding_3"/>
    <property type="match status" value="1"/>
</dbReference>
<dbReference type="InterPro" id="IPR036188">
    <property type="entry name" value="FAD/NAD-bd_sf"/>
</dbReference>
<dbReference type="GO" id="GO:0071949">
    <property type="term" value="F:FAD binding"/>
    <property type="evidence" value="ECO:0007669"/>
    <property type="project" value="InterPro"/>
</dbReference>
<evidence type="ECO:0000256" key="3">
    <source>
        <dbReference type="ARBA" id="ARBA00022827"/>
    </source>
</evidence>
<gene>
    <name evidence="7" type="ORF">HJO_05480</name>
</gene>
<evidence type="ECO:0000313" key="8">
    <source>
        <dbReference type="Proteomes" id="UP000025171"/>
    </source>
</evidence>
<proteinExistence type="predicted"/>
<dbReference type="Proteomes" id="UP000025171">
    <property type="component" value="Unassembled WGS sequence"/>
</dbReference>
<comment type="caution">
    <text evidence="7">The sequence shown here is derived from an EMBL/GenBank/DDBJ whole genome shotgun (WGS) entry which is preliminary data.</text>
</comment>
<dbReference type="AlphaFoldDB" id="A0A059FRY9"/>
<dbReference type="EMBL" id="ARYK01000002">
    <property type="protein sequence ID" value="KCZ93281.1"/>
    <property type="molecule type" value="Genomic_DNA"/>
</dbReference>
<dbReference type="SUPFAM" id="SSF54373">
    <property type="entry name" value="FAD-linked reductases, C-terminal domain"/>
    <property type="match status" value="1"/>
</dbReference>
<dbReference type="Gene3D" id="3.50.50.60">
    <property type="entry name" value="FAD/NAD(P)-binding domain"/>
    <property type="match status" value="1"/>
</dbReference>
<evidence type="ECO:0000256" key="5">
    <source>
        <dbReference type="ARBA" id="ARBA00023033"/>
    </source>
</evidence>
<dbReference type="PANTHER" id="PTHR13789">
    <property type="entry name" value="MONOOXYGENASE"/>
    <property type="match status" value="1"/>
</dbReference>
<organism evidence="7 8">
    <name type="scientific">Hyphomonas johnsonii MHS-2</name>
    <dbReference type="NCBI Taxonomy" id="1280950"/>
    <lineage>
        <taxon>Bacteria</taxon>
        <taxon>Pseudomonadati</taxon>
        <taxon>Pseudomonadota</taxon>
        <taxon>Alphaproteobacteria</taxon>
        <taxon>Hyphomonadales</taxon>
        <taxon>Hyphomonadaceae</taxon>
        <taxon>Hyphomonas</taxon>
    </lineage>
</organism>
<name>A0A059FRY9_9PROT</name>
<keyword evidence="2" id="KW-0285">Flavoprotein</keyword>
<evidence type="ECO:0000313" key="7">
    <source>
        <dbReference type="EMBL" id="KCZ93281.1"/>
    </source>
</evidence>
<comment type="cofactor">
    <cofactor evidence="1">
        <name>FAD</name>
        <dbReference type="ChEBI" id="CHEBI:57692"/>
    </cofactor>
</comment>
<protein>
    <submittedName>
        <fullName evidence="7">Monooxygenase</fullName>
    </submittedName>
</protein>
<dbReference type="RefSeq" id="WP_035614781.1">
    <property type="nucleotide sequence ID" value="NZ_ARYK01000002.1"/>
</dbReference>
<dbReference type="eggNOG" id="COG0654">
    <property type="taxonomic scope" value="Bacteria"/>
</dbReference>
<keyword evidence="8" id="KW-1185">Reference proteome</keyword>
<dbReference type="PATRIC" id="fig|1280950.3.peg.1103"/>
<evidence type="ECO:0000256" key="1">
    <source>
        <dbReference type="ARBA" id="ARBA00001974"/>
    </source>
</evidence>
<dbReference type="InterPro" id="IPR002938">
    <property type="entry name" value="FAD-bd"/>
</dbReference>
<evidence type="ECO:0000259" key="6">
    <source>
        <dbReference type="Pfam" id="PF01494"/>
    </source>
</evidence>
<dbReference type="OrthoDB" id="4230779at2"/>
<evidence type="ECO:0000256" key="2">
    <source>
        <dbReference type="ARBA" id="ARBA00022630"/>
    </source>
</evidence>
<dbReference type="PRINTS" id="PR00420">
    <property type="entry name" value="RNGMNOXGNASE"/>
</dbReference>
<sequence>MKIIVAGGGIGGLTAALALIQFGHDVTVLEQADAIGEIGAGLQVSPNGMRVIEALGLSDRLTAVAFQPEGIELRMGRSGRVVFDVPLGLAAEERWGAPYLHVHRADLIAVLSDSLQARAPGCIRLGARVEAYSQDAHGVTVALADGTDVSGDVLVGADGIHSRVRELMLGPDEPRFTGTVAWRAVVPVDQLGAHLPPPTACVWVGRQRHAVTYRLRGGALANFVGVVEQSDWRGESWSDEGTKAEALDHFRGWHPVIETLIRNAGTLNRWALYDRPPLPRWTDGRVALLGDACHPMLPFLAQGAVMAMEDAWVLAARLSESGAVIGALAAYQMDRHARTTAVQAGARANTHIFHRRNLLTQLATYGPMWVAGRMVPALVQARNDWIYAHDATATPQAKPLP</sequence>
<keyword evidence="5 7" id="KW-0503">Monooxygenase</keyword>